<name>A0ABN2Y8Z8_9MICC</name>
<reference evidence="1 2" key="1">
    <citation type="journal article" date="2019" name="Int. J. Syst. Evol. Microbiol.">
        <title>The Global Catalogue of Microorganisms (GCM) 10K type strain sequencing project: providing services to taxonomists for standard genome sequencing and annotation.</title>
        <authorList>
            <consortium name="The Broad Institute Genomics Platform"/>
            <consortium name="The Broad Institute Genome Sequencing Center for Infectious Disease"/>
            <person name="Wu L."/>
            <person name="Ma J."/>
        </authorList>
    </citation>
    <scope>NUCLEOTIDE SEQUENCE [LARGE SCALE GENOMIC DNA]</scope>
    <source>
        <strain evidence="1 2">JCM 15914</strain>
    </source>
</reference>
<dbReference type="Proteomes" id="UP001500166">
    <property type="component" value="Unassembled WGS sequence"/>
</dbReference>
<gene>
    <name evidence="1" type="ORF">GCM10009824_24870</name>
</gene>
<keyword evidence="2" id="KW-1185">Reference proteome</keyword>
<accession>A0ABN2Y8Z8</accession>
<comment type="caution">
    <text evidence="1">The sequence shown here is derived from an EMBL/GenBank/DDBJ whole genome shotgun (WGS) entry which is preliminary data.</text>
</comment>
<dbReference type="EMBL" id="BAAAQA010000033">
    <property type="protein sequence ID" value="GAA2122102.1"/>
    <property type="molecule type" value="Genomic_DNA"/>
</dbReference>
<evidence type="ECO:0000313" key="1">
    <source>
        <dbReference type="EMBL" id="GAA2122102.1"/>
    </source>
</evidence>
<dbReference type="SUPFAM" id="SSF53098">
    <property type="entry name" value="Ribonuclease H-like"/>
    <property type="match status" value="1"/>
</dbReference>
<evidence type="ECO:0008006" key="3">
    <source>
        <dbReference type="Google" id="ProtNLM"/>
    </source>
</evidence>
<proteinExistence type="predicted"/>
<evidence type="ECO:0000313" key="2">
    <source>
        <dbReference type="Proteomes" id="UP001500166"/>
    </source>
</evidence>
<dbReference type="RefSeq" id="WP_344225336.1">
    <property type="nucleotide sequence ID" value="NZ_BAAAQA010000033.1"/>
</dbReference>
<protein>
    <recommendedName>
        <fullName evidence="3">Transposase IS4-like domain-containing protein</fullName>
    </recommendedName>
</protein>
<organism evidence="1 2">
    <name type="scientific">Kocuria atrinae</name>
    <dbReference type="NCBI Taxonomy" id="592377"/>
    <lineage>
        <taxon>Bacteria</taxon>
        <taxon>Bacillati</taxon>
        <taxon>Actinomycetota</taxon>
        <taxon>Actinomycetes</taxon>
        <taxon>Micrococcales</taxon>
        <taxon>Micrococcaceae</taxon>
        <taxon>Kocuria</taxon>
    </lineage>
</organism>
<sequence>MSNFPAIVMAADEVIGSYHDLWRVEQSFRRSKTGLRARPIFHHRREAIETHLAMVFAALAAARYLQQHTGVSLEKIITRMRPVQATLIRANGQTQKIPANIPEQAAQIIARITGEAGH</sequence>
<dbReference type="InterPro" id="IPR012337">
    <property type="entry name" value="RNaseH-like_sf"/>
</dbReference>